<evidence type="ECO:0000259" key="2">
    <source>
        <dbReference type="Pfam" id="PF13828"/>
    </source>
</evidence>
<keyword evidence="1" id="KW-0812">Transmembrane</keyword>
<reference evidence="3 4" key="1">
    <citation type="submission" date="2019-12" db="EMBL/GenBank/DDBJ databases">
        <title>Nocardia sp. nov. ET3-3 isolated from soil.</title>
        <authorList>
            <person name="Kanchanasin P."/>
            <person name="Tanasupawat S."/>
            <person name="Yuki M."/>
            <person name="Kudo T."/>
        </authorList>
    </citation>
    <scope>NUCLEOTIDE SEQUENCE [LARGE SCALE GENOMIC DNA]</scope>
    <source>
        <strain evidence="3 4">ET3-3</strain>
    </source>
</reference>
<sequence length="118" mass="12153">MYPAPQFNPAPYGAPPQGYSPMPGPMFMVQQPRTNGMATASMVLGILSFITCGITALVAIPLGHVARGQIQRTGEGGGGQAVAGLILGYLTVAGWALFWILDLGLLAAAGSGGSHHYR</sequence>
<feature type="transmembrane region" description="Helical" evidence="1">
    <location>
        <begin position="36"/>
        <end position="60"/>
    </location>
</feature>
<name>A0A7K1V0Z0_9NOCA</name>
<proteinExistence type="predicted"/>
<accession>A0A7K1V0Z0</accession>
<dbReference type="Pfam" id="PF13828">
    <property type="entry name" value="DUF4190"/>
    <property type="match status" value="1"/>
</dbReference>
<dbReference type="InterPro" id="IPR025241">
    <property type="entry name" value="DUF4190"/>
</dbReference>
<protein>
    <submittedName>
        <fullName evidence="3">DUF4190 domain-containing protein</fullName>
    </submittedName>
</protein>
<organism evidence="3 4">
    <name type="scientific">Nocardia terrae</name>
    <dbReference type="NCBI Taxonomy" id="2675851"/>
    <lineage>
        <taxon>Bacteria</taxon>
        <taxon>Bacillati</taxon>
        <taxon>Actinomycetota</taxon>
        <taxon>Actinomycetes</taxon>
        <taxon>Mycobacteriales</taxon>
        <taxon>Nocardiaceae</taxon>
        <taxon>Nocardia</taxon>
    </lineage>
</organism>
<evidence type="ECO:0000256" key="1">
    <source>
        <dbReference type="SAM" id="Phobius"/>
    </source>
</evidence>
<dbReference type="Proteomes" id="UP000466794">
    <property type="component" value="Unassembled WGS sequence"/>
</dbReference>
<dbReference type="AlphaFoldDB" id="A0A7K1V0Z0"/>
<keyword evidence="4" id="KW-1185">Reference proteome</keyword>
<feature type="transmembrane region" description="Helical" evidence="1">
    <location>
        <begin position="81"/>
        <end position="101"/>
    </location>
</feature>
<keyword evidence="1" id="KW-1133">Transmembrane helix</keyword>
<gene>
    <name evidence="3" type="ORF">GPX89_21555</name>
</gene>
<evidence type="ECO:0000313" key="4">
    <source>
        <dbReference type="Proteomes" id="UP000466794"/>
    </source>
</evidence>
<dbReference type="EMBL" id="WRPP01000004">
    <property type="protein sequence ID" value="MVU79818.1"/>
    <property type="molecule type" value="Genomic_DNA"/>
</dbReference>
<feature type="domain" description="DUF4190" evidence="2">
    <location>
        <begin position="37"/>
        <end position="98"/>
    </location>
</feature>
<keyword evidence="1" id="KW-0472">Membrane</keyword>
<evidence type="ECO:0000313" key="3">
    <source>
        <dbReference type="EMBL" id="MVU79818.1"/>
    </source>
</evidence>
<comment type="caution">
    <text evidence="3">The sequence shown here is derived from an EMBL/GenBank/DDBJ whole genome shotgun (WGS) entry which is preliminary data.</text>
</comment>